<dbReference type="Gene3D" id="2.40.70.10">
    <property type="entry name" value="Acid Proteases"/>
    <property type="match status" value="1"/>
</dbReference>
<keyword evidence="1" id="KW-0479">Metal-binding</keyword>
<dbReference type="GO" id="GO:0003676">
    <property type="term" value="F:nucleic acid binding"/>
    <property type="evidence" value="ECO:0007669"/>
    <property type="project" value="InterPro"/>
</dbReference>
<dbReference type="AlphaFoldDB" id="A0A6P4C837"/>
<feature type="domain" description="CCHC-type" evidence="3">
    <location>
        <begin position="225"/>
        <end position="240"/>
    </location>
</feature>
<dbReference type="InterPro" id="IPR032567">
    <property type="entry name" value="RTL1-rel"/>
</dbReference>
<dbReference type="CDD" id="cd00303">
    <property type="entry name" value="retropepsin_like"/>
    <property type="match status" value="1"/>
</dbReference>
<dbReference type="InterPro" id="IPR036875">
    <property type="entry name" value="Znf_CCHC_sf"/>
</dbReference>
<dbReference type="PANTHER" id="PTHR15503:SF42">
    <property type="entry name" value="ZINC FINGER, CCHC-TYPE, RETROTRANSPOSON GAG DOMAIN, ASPARTIC PEPTIDASE DOMAIN PROTEIN-RELATED"/>
    <property type="match status" value="1"/>
</dbReference>
<evidence type="ECO:0000313" key="4">
    <source>
        <dbReference type="Proteomes" id="UP000515211"/>
    </source>
</evidence>
<dbReference type="SMART" id="SM00343">
    <property type="entry name" value="ZnF_C2HC"/>
    <property type="match status" value="1"/>
</dbReference>
<evidence type="ECO:0000259" key="3">
    <source>
        <dbReference type="PROSITE" id="PS50158"/>
    </source>
</evidence>
<dbReference type="GeneID" id="107472142"/>
<reference evidence="5" key="1">
    <citation type="submission" date="2025-08" db="UniProtKB">
        <authorList>
            <consortium name="RefSeq"/>
        </authorList>
    </citation>
    <scope>IDENTIFICATION</scope>
    <source>
        <tissue evidence="5">Whole plant</tissue>
    </source>
</reference>
<proteinExistence type="predicted"/>
<dbReference type="RefSeq" id="XP_015947181.1">
    <property type="nucleotide sequence ID" value="XM_016091695.1"/>
</dbReference>
<accession>A0A6P4C837</accession>
<evidence type="ECO:0000256" key="1">
    <source>
        <dbReference type="PROSITE-ProRule" id="PRU00047"/>
    </source>
</evidence>
<name>A0A6P4C837_ARADU</name>
<dbReference type="PANTHER" id="PTHR15503">
    <property type="entry name" value="LDOC1 RELATED"/>
    <property type="match status" value="1"/>
</dbReference>
<dbReference type="PROSITE" id="PS50158">
    <property type="entry name" value="ZF_CCHC"/>
    <property type="match status" value="1"/>
</dbReference>
<dbReference type="Proteomes" id="UP000515211">
    <property type="component" value="Unplaced"/>
</dbReference>
<organism evidence="4 5">
    <name type="scientific">Arachis duranensis</name>
    <name type="common">Wild peanut</name>
    <dbReference type="NCBI Taxonomy" id="130453"/>
    <lineage>
        <taxon>Eukaryota</taxon>
        <taxon>Viridiplantae</taxon>
        <taxon>Streptophyta</taxon>
        <taxon>Embryophyta</taxon>
        <taxon>Tracheophyta</taxon>
        <taxon>Spermatophyta</taxon>
        <taxon>Magnoliopsida</taxon>
        <taxon>eudicotyledons</taxon>
        <taxon>Gunneridae</taxon>
        <taxon>Pentapetalae</taxon>
        <taxon>rosids</taxon>
        <taxon>fabids</taxon>
        <taxon>Fabales</taxon>
        <taxon>Fabaceae</taxon>
        <taxon>Papilionoideae</taxon>
        <taxon>50 kb inversion clade</taxon>
        <taxon>dalbergioids sensu lato</taxon>
        <taxon>Dalbergieae</taxon>
        <taxon>Pterocarpus clade</taxon>
        <taxon>Arachis</taxon>
    </lineage>
</organism>
<dbReference type="Pfam" id="PF00098">
    <property type="entry name" value="zf-CCHC"/>
    <property type="match status" value="1"/>
</dbReference>
<dbReference type="Gene3D" id="4.10.60.10">
    <property type="entry name" value="Zinc finger, CCHC-type"/>
    <property type="match status" value="1"/>
</dbReference>
<evidence type="ECO:0000313" key="5">
    <source>
        <dbReference type="RefSeq" id="XP_015947181.1"/>
    </source>
</evidence>
<evidence type="ECO:0000256" key="2">
    <source>
        <dbReference type="SAM" id="MobiDB-lite"/>
    </source>
</evidence>
<keyword evidence="1" id="KW-0863">Zinc-finger</keyword>
<dbReference type="GO" id="GO:0008270">
    <property type="term" value="F:zinc ion binding"/>
    <property type="evidence" value="ECO:0007669"/>
    <property type="project" value="UniProtKB-KW"/>
</dbReference>
<protein>
    <submittedName>
        <fullName evidence="5">Uncharacterized protein LOC107472142</fullName>
    </submittedName>
</protein>
<dbReference type="SUPFAM" id="SSF57756">
    <property type="entry name" value="Retrovirus zinc finger-like domains"/>
    <property type="match status" value="1"/>
</dbReference>
<dbReference type="Pfam" id="PF08284">
    <property type="entry name" value="RVP_2"/>
    <property type="match status" value="1"/>
</dbReference>
<dbReference type="Pfam" id="PF03732">
    <property type="entry name" value="Retrotrans_gag"/>
    <property type="match status" value="1"/>
</dbReference>
<dbReference type="InterPro" id="IPR021109">
    <property type="entry name" value="Peptidase_aspartic_dom_sf"/>
</dbReference>
<dbReference type="KEGG" id="adu:107472142"/>
<sequence>MVNLANTIEANAAGTLQAVQRLGQPIGNGNRDKNGNDNAEGNGDNMGGAPMTLATFLKHVLNNQYVEFAAYKLLGEAQDWWQGECRLLQLQNANIPWDVFQTAFYKKYFPESAREAKEMKLMQLKEGSLSVADYTSRFEELYRFSRVCQSTSETYDSWKCIKYQRSLKDNIMTAVAPLEIRIFSNLVNKERVIKEYAKIVASSRDTHRGNNSRGRGKYFQPRGGCFNCGLPGHIARDCTRGKNPNVGQSQHQRRVYDVNAKDATKVNPLMRRNCLIGDKTLVALYDTGASHSFILFDKVEELGLKVSELAFELHVHTPHQTVMTWSGCRQVGFKLEGRDFVHDLICLPMVGLEMILGFDWLSKNRVLLDCFERSIQFMPKGENGAVIAKGYYLNSVIVHCSGEEYQGYILLTANTLGDNQKLDQISIVREFPKVFSEVFPEDILEFPPQREIDFAIELVSGAGPVSIVPYRMALIELAELKTQLEEWCMKL</sequence>
<dbReference type="InterPro" id="IPR005162">
    <property type="entry name" value="Retrotrans_gag_dom"/>
</dbReference>
<keyword evidence="4" id="KW-1185">Reference proteome</keyword>
<dbReference type="SUPFAM" id="SSF50630">
    <property type="entry name" value="Acid proteases"/>
    <property type="match status" value="1"/>
</dbReference>
<keyword evidence="1" id="KW-0862">Zinc</keyword>
<feature type="compositionally biased region" description="Low complexity" evidence="2">
    <location>
        <begin position="36"/>
        <end position="45"/>
    </location>
</feature>
<gene>
    <name evidence="5" type="primary">LOC107472142</name>
</gene>
<dbReference type="InterPro" id="IPR001878">
    <property type="entry name" value="Znf_CCHC"/>
</dbReference>
<feature type="region of interest" description="Disordered" evidence="2">
    <location>
        <begin position="23"/>
        <end position="45"/>
    </location>
</feature>